<evidence type="ECO:0000313" key="15">
    <source>
        <dbReference type="EMBL" id="CAD6209166.1"/>
    </source>
</evidence>
<dbReference type="GO" id="GO:0005524">
    <property type="term" value="F:ATP binding"/>
    <property type="evidence" value="ECO:0007669"/>
    <property type="project" value="UniProtKB-KW"/>
</dbReference>
<evidence type="ECO:0000256" key="3">
    <source>
        <dbReference type="ARBA" id="ARBA00022801"/>
    </source>
</evidence>
<dbReference type="Proteomes" id="UP000604825">
    <property type="component" value="Unassembled WGS sequence"/>
</dbReference>
<dbReference type="OrthoDB" id="10256233at2759"/>
<dbReference type="GO" id="GO:0006952">
    <property type="term" value="P:defense response"/>
    <property type="evidence" value="ECO:0007669"/>
    <property type="project" value="UniProtKB-KW"/>
</dbReference>
<keyword evidence="4" id="KW-0347">Helicase</keyword>
<dbReference type="InterPro" id="IPR027417">
    <property type="entry name" value="P-loop_NTPase"/>
</dbReference>
<evidence type="ECO:0000259" key="13">
    <source>
        <dbReference type="PROSITE" id="PS51194"/>
    </source>
</evidence>
<keyword evidence="6" id="KW-0067">ATP-binding</keyword>
<dbReference type="PROSITE" id="PS51194">
    <property type="entry name" value="HELICASE_CTER"/>
    <property type="match status" value="1"/>
</dbReference>
<comment type="caution">
    <text evidence="15">The sequence shown here is derived from an EMBL/GenBank/DDBJ whole genome shotgun (WGS) entry which is preliminary data.</text>
</comment>
<dbReference type="InterPro" id="IPR001650">
    <property type="entry name" value="Helicase_C-like"/>
</dbReference>
<dbReference type="GO" id="GO:0016787">
    <property type="term" value="F:hydrolase activity"/>
    <property type="evidence" value="ECO:0007669"/>
    <property type="project" value="UniProtKB-KW"/>
</dbReference>
<feature type="domain" description="Helicase ATP-binding" evidence="12">
    <location>
        <begin position="202"/>
        <end position="383"/>
    </location>
</feature>
<evidence type="ECO:0000256" key="6">
    <source>
        <dbReference type="ARBA" id="ARBA00022840"/>
    </source>
</evidence>
<feature type="domain" description="Helicase C-terminal" evidence="13">
    <location>
        <begin position="418"/>
        <end position="572"/>
    </location>
</feature>
<dbReference type="FunFam" id="3.40.50.300:FF:001942">
    <property type="entry name" value="DEAD-box ATP-dependent RNA helicase 50"/>
    <property type="match status" value="1"/>
</dbReference>
<evidence type="ECO:0000256" key="2">
    <source>
        <dbReference type="ARBA" id="ARBA00022741"/>
    </source>
</evidence>
<dbReference type="AlphaFoldDB" id="A0A811MNH3"/>
<reference evidence="15" key="1">
    <citation type="submission" date="2020-10" db="EMBL/GenBank/DDBJ databases">
        <authorList>
            <person name="Han B."/>
            <person name="Lu T."/>
            <person name="Zhao Q."/>
            <person name="Huang X."/>
            <person name="Zhao Y."/>
        </authorList>
    </citation>
    <scope>NUCLEOTIDE SEQUENCE</scope>
</reference>
<comment type="catalytic activity">
    <reaction evidence="9">
        <text>ATP + H2O = ADP + phosphate + H(+)</text>
        <dbReference type="Rhea" id="RHEA:13065"/>
        <dbReference type="ChEBI" id="CHEBI:15377"/>
        <dbReference type="ChEBI" id="CHEBI:15378"/>
        <dbReference type="ChEBI" id="CHEBI:30616"/>
        <dbReference type="ChEBI" id="CHEBI:43474"/>
        <dbReference type="ChEBI" id="CHEBI:456216"/>
        <dbReference type="EC" id="3.6.4.13"/>
    </reaction>
</comment>
<proteinExistence type="inferred from homology"/>
<evidence type="ECO:0000256" key="9">
    <source>
        <dbReference type="ARBA" id="ARBA00047984"/>
    </source>
</evidence>
<dbReference type="Pfam" id="PF00270">
    <property type="entry name" value="DEAD"/>
    <property type="match status" value="1"/>
</dbReference>
<evidence type="ECO:0000256" key="8">
    <source>
        <dbReference type="ARBA" id="ARBA00038437"/>
    </source>
</evidence>
<keyword evidence="7" id="KW-0694">RNA-binding</keyword>
<feature type="short sequence motif" description="Q motif" evidence="11">
    <location>
        <begin position="171"/>
        <end position="199"/>
    </location>
</feature>
<dbReference type="GO" id="GO:0003724">
    <property type="term" value="F:RNA helicase activity"/>
    <property type="evidence" value="ECO:0007669"/>
    <property type="project" value="UniProtKB-EC"/>
</dbReference>
<feature type="domain" description="DEAD-box RNA helicase Q" evidence="14">
    <location>
        <begin position="171"/>
        <end position="199"/>
    </location>
</feature>
<dbReference type="PROSITE" id="PS51195">
    <property type="entry name" value="Q_MOTIF"/>
    <property type="match status" value="1"/>
</dbReference>
<evidence type="ECO:0000259" key="14">
    <source>
        <dbReference type="PROSITE" id="PS51195"/>
    </source>
</evidence>
<dbReference type="InterPro" id="IPR011545">
    <property type="entry name" value="DEAD/DEAH_box_helicase_dom"/>
</dbReference>
<evidence type="ECO:0000313" key="16">
    <source>
        <dbReference type="Proteomes" id="UP000604825"/>
    </source>
</evidence>
<dbReference type="FunFam" id="3.40.50.300:FF:001308">
    <property type="entry name" value="DEAD-box ATP-dependent RNA helicase 50"/>
    <property type="match status" value="1"/>
</dbReference>
<dbReference type="Gene3D" id="3.40.50.300">
    <property type="entry name" value="P-loop containing nucleotide triphosphate hydrolases"/>
    <property type="match status" value="2"/>
</dbReference>
<evidence type="ECO:0000256" key="5">
    <source>
        <dbReference type="ARBA" id="ARBA00022821"/>
    </source>
</evidence>
<dbReference type="EC" id="3.6.4.13" evidence="1"/>
<protein>
    <recommendedName>
        <fullName evidence="10">DEAD-box ATP-dependent RNA helicase 50</fullName>
        <ecNumber evidence="1">3.6.4.13</ecNumber>
    </recommendedName>
</protein>
<keyword evidence="2" id="KW-0547">Nucleotide-binding</keyword>
<dbReference type="CDD" id="cd00268">
    <property type="entry name" value="DEADc"/>
    <property type="match status" value="1"/>
</dbReference>
<evidence type="ECO:0000256" key="11">
    <source>
        <dbReference type="PROSITE-ProRule" id="PRU00552"/>
    </source>
</evidence>
<dbReference type="SMART" id="SM00487">
    <property type="entry name" value="DEXDc"/>
    <property type="match status" value="1"/>
</dbReference>
<dbReference type="PROSITE" id="PS51192">
    <property type="entry name" value="HELICASE_ATP_BIND_1"/>
    <property type="match status" value="1"/>
</dbReference>
<dbReference type="SMART" id="SM00490">
    <property type="entry name" value="HELICc"/>
    <property type="match status" value="1"/>
</dbReference>
<gene>
    <name evidence="15" type="ORF">NCGR_LOCUS5403</name>
</gene>
<dbReference type="GO" id="GO:0003723">
    <property type="term" value="F:RNA binding"/>
    <property type="evidence" value="ECO:0007669"/>
    <property type="project" value="UniProtKB-KW"/>
</dbReference>
<accession>A0A811MNH3</accession>
<keyword evidence="5" id="KW-0611">Plant defense</keyword>
<name>A0A811MNH3_9POAL</name>
<dbReference type="EMBL" id="CAJGYO010000002">
    <property type="protein sequence ID" value="CAD6209166.1"/>
    <property type="molecule type" value="Genomic_DNA"/>
</dbReference>
<dbReference type="CDD" id="cd18787">
    <property type="entry name" value="SF2_C_DEAD"/>
    <property type="match status" value="1"/>
</dbReference>
<dbReference type="InterPro" id="IPR014014">
    <property type="entry name" value="RNA_helicase_DEAD_Q_motif"/>
</dbReference>
<sequence>MEVAGAQARAVPLLLRHPASLRTSVSVSCTGSRRSWAAAATAEGDETRGFDKVPMDTPGAYRLVDRTTGRSVIVWGGTDDGDEAAIPSPAVLSRTTDRRRSQAGGGGTGIGNFGRLKAQKIKSLVTRGYFWFQRMGNIADVTYGRQNQKQREPLNFPQRKGPLDSGFFSLRTFKEIGCSDEILGALRNFDFPRPSHIQAMAYGPILEGRSCVIADQSGSGKTLAYLCPIIQNLRNEEVQGLHKSSPRNPRVIVLTPTAELASQVLNNCRLISKSGVPFRSMVATGGFRQKTQLESLDQELDVIIATPGRFLYLLQEGFVQLANLRCVVLDEVDILFGEEGFEQVFHQLITVAPVTTQYLFVTATLPLDIYNKVVETFPDCEVIMGPGVHRTSSRLEEILVDCSGDDNEEKNPETAFSNKKSALLKIIGESPVHKTIIFCNKIETCRKVENALRRVDRKASQIKVLPFHAALDQAQRITNIKEFLNKQTADSMFLVCTDRASRGIDFVNVNHVVLFDYPRDPSEYVRRVGRTARGASGNGKAFVFAVGKQVSLARRVMERNMKGHPLHDVPCV</sequence>
<keyword evidence="16" id="KW-1185">Reference proteome</keyword>
<dbReference type="PANTHER" id="PTHR47960">
    <property type="entry name" value="DEAD-BOX ATP-DEPENDENT RNA HELICASE 50"/>
    <property type="match status" value="1"/>
</dbReference>
<comment type="similarity">
    <text evidence="8">Belongs to the DEAD box helicase family.</text>
</comment>
<evidence type="ECO:0000256" key="1">
    <source>
        <dbReference type="ARBA" id="ARBA00012552"/>
    </source>
</evidence>
<dbReference type="InterPro" id="IPR044742">
    <property type="entry name" value="DEAD/DEAH_RhlB"/>
</dbReference>
<keyword evidence="3" id="KW-0378">Hydrolase</keyword>
<evidence type="ECO:0000256" key="4">
    <source>
        <dbReference type="ARBA" id="ARBA00022806"/>
    </source>
</evidence>
<evidence type="ECO:0000256" key="10">
    <source>
        <dbReference type="ARBA" id="ARBA00068820"/>
    </source>
</evidence>
<dbReference type="InterPro" id="IPR014001">
    <property type="entry name" value="Helicase_ATP-bd"/>
</dbReference>
<organism evidence="15 16">
    <name type="scientific">Miscanthus lutarioriparius</name>
    <dbReference type="NCBI Taxonomy" id="422564"/>
    <lineage>
        <taxon>Eukaryota</taxon>
        <taxon>Viridiplantae</taxon>
        <taxon>Streptophyta</taxon>
        <taxon>Embryophyta</taxon>
        <taxon>Tracheophyta</taxon>
        <taxon>Spermatophyta</taxon>
        <taxon>Magnoliopsida</taxon>
        <taxon>Liliopsida</taxon>
        <taxon>Poales</taxon>
        <taxon>Poaceae</taxon>
        <taxon>PACMAD clade</taxon>
        <taxon>Panicoideae</taxon>
        <taxon>Andropogonodae</taxon>
        <taxon>Andropogoneae</taxon>
        <taxon>Saccharinae</taxon>
        <taxon>Miscanthus</taxon>
    </lineage>
</organism>
<evidence type="ECO:0000259" key="12">
    <source>
        <dbReference type="PROSITE" id="PS51192"/>
    </source>
</evidence>
<dbReference type="SUPFAM" id="SSF52540">
    <property type="entry name" value="P-loop containing nucleoside triphosphate hydrolases"/>
    <property type="match status" value="1"/>
</dbReference>
<evidence type="ECO:0000256" key="7">
    <source>
        <dbReference type="ARBA" id="ARBA00022884"/>
    </source>
</evidence>
<dbReference type="Pfam" id="PF00271">
    <property type="entry name" value="Helicase_C"/>
    <property type="match status" value="1"/>
</dbReference>